<dbReference type="PROSITE" id="PS50850">
    <property type="entry name" value="MFS"/>
    <property type="match status" value="1"/>
</dbReference>
<dbReference type="PANTHER" id="PTHR42718:SF46">
    <property type="entry name" value="BLR6921 PROTEIN"/>
    <property type="match status" value="1"/>
</dbReference>
<keyword evidence="6 7" id="KW-0472">Membrane</keyword>
<dbReference type="Gene3D" id="1.20.1720.10">
    <property type="entry name" value="Multidrug resistance protein D"/>
    <property type="match status" value="1"/>
</dbReference>
<reference evidence="10" key="1">
    <citation type="submission" date="2016-10" db="EMBL/GenBank/DDBJ databases">
        <authorList>
            <person name="Varghese N."/>
            <person name="Submissions S."/>
        </authorList>
    </citation>
    <scope>NUCLEOTIDE SEQUENCE [LARGE SCALE GENOMIC DNA]</scope>
    <source>
        <strain evidence="10">CGMCC 4.3568</strain>
    </source>
</reference>
<feature type="transmembrane region" description="Helical" evidence="7">
    <location>
        <begin position="366"/>
        <end position="385"/>
    </location>
</feature>
<evidence type="ECO:0000259" key="8">
    <source>
        <dbReference type="PROSITE" id="PS50850"/>
    </source>
</evidence>
<dbReference type="GO" id="GO:0005886">
    <property type="term" value="C:plasma membrane"/>
    <property type="evidence" value="ECO:0007669"/>
    <property type="project" value="UniProtKB-SubCell"/>
</dbReference>
<feature type="transmembrane region" description="Helical" evidence="7">
    <location>
        <begin position="171"/>
        <end position="192"/>
    </location>
</feature>
<keyword evidence="5 7" id="KW-1133">Transmembrane helix</keyword>
<comment type="subcellular location">
    <subcellularLocation>
        <location evidence="1">Cell membrane</location>
        <topology evidence="1">Multi-pass membrane protein</topology>
    </subcellularLocation>
</comment>
<keyword evidence="4 7" id="KW-0812">Transmembrane</keyword>
<dbReference type="Proteomes" id="UP000243799">
    <property type="component" value="Unassembled WGS sequence"/>
</dbReference>
<feature type="transmembrane region" description="Helical" evidence="7">
    <location>
        <begin position="17"/>
        <end position="41"/>
    </location>
</feature>
<dbReference type="InterPro" id="IPR036259">
    <property type="entry name" value="MFS_trans_sf"/>
</dbReference>
<feature type="transmembrane region" description="Helical" evidence="7">
    <location>
        <begin position="83"/>
        <end position="100"/>
    </location>
</feature>
<feature type="transmembrane region" description="Helical" evidence="7">
    <location>
        <begin position="336"/>
        <end position="354"/>
    </location>
</feature>
<evidence type="ECO:0000313" key="9">
    <source>
        <dbReference type="EMBL" id="SFB44219.1"/>
    </source>
</evidence>
<feature type="domain" description="Major facilitator superfamily (MFS) profile" evidence="8">
    <location>
        <begin position="18"/>
        <end position="467"/>
    </location>
</feature>
<feature type="transmembrane region" description="Helical" evidence="7">
    <location>
        <begin position="406"/>
        <end position="424"/>
    </location>
</feature>
<dbReference type="STRING" id="490629.SAMN05216266_111177"/>
<dbReference type="Pfam" id="PF07690">
    <property type="entry name" value="MFS_1"/>
    <property type="match status" value="1"/>
</dbReference>
<evidence type="ECO:0000256" key="7">
    <source>
        <dbReference type="SAM" id="Phobius"/>
    </source>
</evidence>
<evidence type="ECO:0000256" key="2">
    <source>
        <dbReference type="ARBA" id="ARBA00022448"/>
    </source>
</evidence>
<dbReference type="OrthoDB" id="3218494at2"/>
<accession>A0A1I1B1K2</accession>
<dbReference type="InterPro" id="IPR011701">
    <property type="entry name" value="MFS"/>
</dbReference>
<dbReference type="SUPFAM" id="SSF103473">
    <property type="entry name" value="MFS general substrate transporter"/>
    <property type="match status" value="1"/>
</dbReference>
<proteinExistence type="predicted"/>
<dbReference type="InterPro" id="IPR020846">
    <property type="entry name" value="MFS_dom"/>
</dbReference>
<dbReference type="Gene3D" id="1.20.1250.20">
    <property type="entry name" value="MFS general substrate transporter like domains"/>
    <property type="match status" value="1"/>
</dbReference>
<dbReference type="PANTHER" id="PTHR42718">
    <property type="entry name" value="MAJOR FACILITATOR SUPERFAMILY MULTIDRUG TRANSPORTER MFSC"/>
    <property type="match status" value="1"/>
</dbReference>
<evidence type="ECO:0000256" key="5">
    <source>
        <dbReference type="ARBA" id="ARBA00022989"/>
    </source>
</evidence>
<evidence type="ECO:0000256" key="4">
    <source>
        <dbReference type="ARBA" id="ARBA00022692"/>
    </source>
</evidence>
<dbReference type="GO" id="GO:0022857">
    <property type="term" value="F:transmembrane transporter activity"/>
    <property type="evidence" value="ECO:0007669"/>
    <property type="project" value="InterPro"/>
</dbReference>
<gene>
    <name evidence="9" type="ORF">SAMN05216266_111177</name>
</gene>
<dbReference type="EMBL" id="FOKG01000011">
    <property type="protein sequence ID" value="SFB44219.1"/>
    <property type="molecule type" value="Genomic_DNA"/>
</dbReference>
<feature type="transmembrane region" description="Helical" evidence="7">
    <location>
        <begin position="53"/>
        <end position="76"/>
    </location>
</feature>
<feature type="transmembrane region" description="Helical" evidence="7">
    <location>
        <begin position="141"/>
        <end position="159"/>
    </location>
</feature>
<keyword evidence="2" id="KW-0813">Transport</keyword>
<evidence type="ECO:0000256" key="6">
    <source>
        <dbReference type="ARBA" id="ARBA00023136"/>
    </source>
</evidence>
<dbReference type="AlphaFoldDB" id="A0A1I1B1K2"/>
<name>A0A1I1B1K2_9PSEU</name>
<dbReference type="RefSeq" id="WP_091674648.1">
    <property type="nucleotide sequence ID" value="NZ_FOKG01000011.1"/>
</dbReference>
<keyword evidence="10" id="KW-1185">Reference proteome</keyword>
<feature type="transmembrane region" description="Helical" evidence="7">
    <location>
        <begin position="106"/>
        <end position="129"/>
    </location>
</feature>
<feature type="transmembrane region" description="Helical" evidence="7">
    <location>
        <begin position="230"/>
        <end position="251"/>
    </location>
</feature>
<sequence>MTGVGARRATGPVRPPAVLTVVVLVAFVTTLDNTIVVSAAPSIGRELGMSLSALQWVSIAYMLPYAGLLLLSGAVLDRMGMRALLAGFVVFAAGALLGGVSRNPELLIVARVVQGIAAAFIVPGTLSLLRTSLPQRLRAAGAAAWTAALAAALAVGPWLGGALAEYVHWSWIFFSNLPFVLVAAVLILPAMGERGARSTAPVRFGAALTATCGLVLLTAAFVGAGPSDGGTGTAVGLAVAGVLVLLAFAAVEQRSDRPLVPGRLLTNRVFTGANTVLLLWGLGISGIVFFTPLLHQDFLGMSPAEAGLPLVLVAAAVICATPFVPAANRNWGPHRTVFAGLGTVALGLLALAAVNDIHAIETRVLGFVLIGAGSAFTTPLTAHALDLIEDRDAGVASGVLTASRELSSALGVAVIGLVVTTVRARELAGGAPAGSALAGGYTAGLLTAAVLQACGAVLALRVLAPKRELARKNAETSEVSEVEET</sequence>
<dbReference type="PRINTS" id="PR01036">
    <property type="entry name" value="TCRTETB"/>
</dbReference>
<feature type="transmembrane region" description="Helical" evidence="7">
    <location>
        <begin position="204"/>
        <end position="224"/>
    </location>
</feature>
<organism evidence="9 10">
    <name type="scientific">Amycolatopsis marina</name>
    <dbReference type="NCBI Taxonomy" id="490629"/>
    <lineage>
        <taxon>Bacteria</taxon>
        <taxon>Bacillati</taxon>
        <taxon>Actinomycetota</taxon>
        <taxon>Actinomycetes</taxon>
        <taxon>Pseudonocardiales</taxon>
        <taxon>Pseudonocardiaceae</taxon>
        <taxon>Amycolatopsis</taxon>
    </lineage>
</organism>
<dbReference type="CDD" id="cd17321">
    <property type="entry name" value="MFS_MMR_MDR_like"/>
    <property type="match status" value="1"/>
</dbReference>
<evidence type="ECO:0000256" key="1">
    <source>
        <dbReference type="ARBA" id="ARBA00004651"/>
    </source>
</evidence>
<protein>
    <submittedName>
        <fullName evidence="9">Major Facilitator Superfamily protein</fullName>
    </submittedName>
</protein>
<feature type="transmembrane region" description="Helical" evidence="7">
    <location>
        <begin position="306"/>
        <end position="324"/>
    </location>
</feature>
<feature type="transmembrane region" description="Helical" evidence="7">
    <location>
        <begin position="444"/>
        <end position="464"/>
    </location>
</feature>
<evidence type="ECO:0000313" key="10">
    <source>
        <dbReference type="Proteomes" id="UP000243799"/>
    </source>
</evidence>
<feature type="transmembrane region" description="Helical" evidence="7">
    <location>
        <begin position="272"/>
        <end position="294"/>
    </location>
</feature>
<keyword evidence="3" id="KW-1003">Cell membrane</keyword>
<evidence type="ECO:0000256" key="3">
    <source>
        <dbReference type="ARBA" id="ARBA00022475"/>
    </source>
</evidence>